<keyword evidence="3" id="KW-1185">Reference proteome</keyword>
<dbReference type="Proteomes" id="UP001242368">
    <property type="component" value="Unassembled WGS sequence"/>
</dbReference>
<feature type="chain" id="PRO_5045094353" description="Secreted protein" evidence="1">
    <location>
        <begin position="28"/>
        <end position="122"/>
    </location>
</feature>
<proteinExistence type="predicted"/>
<dbReference type="EMBL" id="JAUFQU010000001">
    <property type="protein sequence ID" value="MDN3707463.1"/>
    <property type="molecule type" value="Genomic_DNA"/>
</dbReference>
<name>A0ABT8CSI8_9FLAO</name>
<evidence type="ECO:0000256" key="1">
    <source>
        <dbReference type="SAM" id="SignalP"/>
    </source>
</evidence>
<protein>
    <recommendedName>
        <fullName evidence="4">Secreted protein</fullName>
    </recommendedName>
</protein>
<dbReference type="PROSITE" id="PS51257">
    <property type="entry name" value="PROKAR_LIPOPROTEIN"/>
    <property type="match status" value="1"/>
</dbReference>
<feature type="signal peptide" evidence="1">
    <location>
        <begin position="1"/>
        <end position="27"/>
    </location>
</feature>
<dbReference type="RefSeq" id="WP_290363436.1">
    <property type="nucleotide sequence ID" value="NZ_JAUFQU010000001.1"/>
</dbReference>
<gene>
    <name evidence="2" type="ORF">QW060_10005</name>
</gene>
<evidence type="ECO:0000313" key="3">
    <source>
        <dbReference type="Proteomes" id="UP001242368"/>
    </source>
</evidence>
<sequence length="122" mass="14045">MKNFSKHIILIFLISISSLLLPYTSSACVADDTSFKENHCSIQDNKRTESDRLDDNTTDNHSICKYNACVCSNFFQFPTISISLEIHIENPFDEITKKEKFHFIQLEYSSGFISPRFPPKIS</sequence>
<evidence type="ECO:0008006" key="4">
    <source>
        <dbReference type="Google" id="ProtNLM"/>
    </source>
</evidence>
<comment type="caution">
    <text evidence="2">The sequence shown here is derived from an EMBL/GenBank/DDBJ whole genome shotgun (WGS) entry which is preliminary data.</text>
</comment>
<keyword evidence="1" id="KW-0732">Signal</keyword>
<evidence type="ECO:0000313" key="2">
    <source>
        <dbReference type="EMBL" id="MDN3707463.1"/>
    </source>
</evidence>
<accession>A0ABT8CSI8</accession>
<reference evidence="3" key="1">
    <citation type="journal article" date="2019" name="Int. J. Syst. Evol. Microbiol.">
        <title>The Global Catalogue of Microorganisms (GCM) 10K type strain sequencing project: providing services to taxonomists for standard genome sequencing and annotation.</title>
        <authorList>
            <consortium name="The Broad Institute Genomics Platform"/>
            <consortium name="The Broad Institute Genome Sequencing Center for Infectious Disease"/>
            <person name="Wu L."/>
            <person name="Ma J."/>
        </authorList>
    </citation>
    <scope>NUCLEOTIDE SEQUENCE [LARGE SCALE GENOMIC DNA]</scope>
    <source>
        <strain evidence="3">CECT 7184</strain>
    </source>
</reference>
<organism evidence="2 3">
    <name type="scientific">Paenimyroides ceti</name>
    <dbReference type="NCBI Taxonomy" id="395087"/>
    <lineage>
        <taxon>Bacteria</taxon>
        <taxon>Pseudomonadati</taxon>
        <taxon>Bacteroidota</taxon>
        <taxon>Flavobacteriia</taxon>
        <taxon>Flavobacteriales</taxon>
        <taxon>Flavobacteriaceae</taxon>
        <taxon>Paenimyroides</taxon>
    </lineage>
</organism>